<reference evidence="3 4" key="1">
    <citation type="submission" date="2024-04" db="EMBL/GenBank/DDBJ databases">
        <title>Bacillus oryzaecorticis sp. nov., a moderately halophilic bacterium isolated from rice husks.</title>
        <authorList>
            <person name="Zhu H.-S."/>
        </authorList>
    </citation>
    <scope>NUCLEOTIDE SEQUENCE [LARGE SCALE GENOMIC DNA]</scope>
    <source>
        <strain evidence="3 4">ZC255</strain>
    </source>
</reference>
<dbReference type="EMBL" id="JBBYAF010000025">
    <property type="protein sequence ID" value="MEL3973272.1"/>
    <property type="molecule type" value="Genomic_DNA"/>
</dbReference>
<dbReference type="Gene3D" id="3.30.420.40">
    <property type="match status" value="2"/>
</dbReference>
<dbReference type="PANTHER" id="PTHR32432">
    <property type="entry name" value="CELL DIVISION PROTEIN FTSA-RELATED"/>
    <property type="match status" value="1"/>
</dbReference>
<protein>
    <submittedName>
        <fullName evidence="3">Cell division FtsA domain-containing protein</fullName>
    </submittedName>
</protein>
<keyword evidence="1" id="KW-0694">RNA-binding</keyword>
<keyword evidence="4" id="KW-1185">Reference proteome</keyword>
<evidence type="ECO:0000313" key="3">
    <source>
        <dbReference type="EMBL" id="MEL3973272.1"/>
    </source>
</evidence>
<dbReference type="RefSeq" id="WP_341984435.1">
    <property type="nucleotide sequence ID" value="NZ_JBBYAF010000025.1"/>
</dbReference>
<dbReference type="SUPFAM" id="SSF53067">
    <property type="entry name" value="Actin-like ATPase domain"/>
    <property type="match status" value="2"/>
</dbReference>
<comment type="caution">
    <text evidence="3">The sequence shown here is derived from an EMBL/GenBank/DDBJ whole genome shotgun (WGS) entry which is preliminary data.</text>
</comment>
<evidence type="ECO:0000259" key="2">
    <source>
        <dbReference type="SMART" id="SM00842"/>
    </source>
</evidence>
<dbReference type="GO" id="GO:0051301">
    <property type="term" value="P:cell division"/>
    <property type="evidence" value="ECO:0007669"/>
    <property type="project" value="UniProtKB-KW"/>
</dbReference>
<sequence>MQKIFSLDIGTRSVVGIILEERDGNYHVSDIEVEEHKERAMLDGQIHDVPAVSDVISSIKKKLEEKHGPLHKVCVAAAGRALKTEKALASFSIKGKPLLKKEDILHLELSAVQKAQAQAADNENDDKSYHYYCVGYSVLYYRLDGEGIGSLIDQQGDEASAEIIATFLPRVVVESLLAALNRAGLEMEALTLEPIAAINVLIPQSMRRLNVALVDIGAGTSDIALTNKGTVTAYGMVPTAGDEITEALSDALLLDFPLAEKAKRELHQSDNITVTDILGFETELAVQDVVEKIHSSIEILAEKISHEILLLNNQKSPQAVMLVGGGSLTPELPGELARALNLPQNRVAVRGIEAIQNLSFTDLLAKGPELVTPVGIAIAAKQAPVQYVTIHVNDQPIRLFEVKDLTIGDGLLAAGLKINKLYGKPGNAYFITVNGQEITLPGGYGLPPVITKNGKEASVDDKLRNHDRVTVIKGEDGTSPSVKIAELVDDLPVKNLLINDKPHTISPMLLRNGKNVSLEEKILDGDTIHYEARETIADALKKLGYETWLDKWKPFRLTINGKETFIPSFSGKVFVNGMEAKPSAIFSHNDKITLKDPEKPTVKQLLMKRSEFRESSIEVMFNGSPVILKQEAKVFKEGRPLNPDDTVNSGDTLTIEEKTGHSFIFQDVFNHVEVAMPASGNASFQLVRNGEETTFYEEIQAGDSLEIRWTNAYKK</sequence>
<accession>A0ABU9KAY8</accession>
<dbReference type="SMART" id="SM00842">
    <property type="entry name" value="FtsA"/>
    <property type="match status" value="1"/>
</dbReference>
<dbReference type="PROSITE" id="PS50889">
    <property type="entry name" value="S4"/>
    <property type="match status" value="1"/>
</dbReference>
<evidence type="ECO:0000256" key="1">
    <source>
        <dbReference type="PROSITE-ProRule" id="PRU00182"/>
    </source>
</evidence>
<organism evidence="3 4">
    <name type="scientific">Rossellomorea oryzaecorticis</name>
    <dbReference type="NCBI Taxonomy" id="1396505"/>
    <lineage>
        <taxon>Bacteria</taxon>
        <taxon>Bacillati</taxon>
        <taxon>Bacillota</taxon>
        <taxon>Bacilli</taxon>
        <taxon>Bacillales</taxon>
        <taxon>Bacillaceae</taxon>
        <taxon>Rossellomorea</taxon>
    </lineage>
</organism>
<keyword evidence="3" id="KW-0131">Cell cycle</keyword>
<dbReference type="Proteomes" id="UP001389717">
    <property type="component" value="Unassembled WGS sequence"/>
</dbReference>
<dbReference type="Pfam" id="PF14450">
    <property type="entry name" value="FtsA"/>
    <property type="match status" value="1"/>
</dbReference>
<evidence type="ECO:0000313" key="4">
    <source>
        <dbReference type="Proteomes" id="UP001389717"/>
    </source>
</evidence>
<dbReference type="InterPro" id="IPR003494">
    <property type="entry name" value="SHS2_FtsA"/>
</dbReference>
<dbReference type="PANTHER" id="PTHR32432:SF3">
    <property type="entry name" value="ETHANOLAMINE UTILIZATION PROTEIN EUTJ"/>
    <property type="match status" value="1"/>
</dbReference>
<dbReference type="InterPro" id="IPR043129">
    <property type="entry name" value="ATPase_NBD"/>
</dbReference>
<keyword evidence="3" id="KW-0132">Cell division</keyword>
<feature type="domain" description="SHS2" evidence="2">
    <location>
        <begin position="4"/>
        <end position="201"/>
    </location>
</feature>
<gene>
    <name evidence="3" type="ORF">AAEO50_13370</name>
</gene>
<name>A0ABU9KAY8_9BACI</name>
<dbReference type="CDD" id="cd24004">
    <property type="entry name" value="ASKHA_NBD_PilM-like"/>
    <property type="match status" value="1"/>
</dbReference>
<dbReference type="InterPro" id="IPR050696">
    <property type="entry name" value="FtsA/MreB"/>
</dbReference>
<proteinExistence type="predicted"/>